<proteinExistence type="predicted"/>
<reference evidence="1 2" key="1">
    <citation type="submission" date="2015-09" db="EMBL/GenBank/DDBJ databases">
        <title>Sorangium comparison.</title>
        <authorList>
            <person name="Zaburannyi N."/>
            <person name="Bunk B."/>
            <person name="Overmann J."/>
            <person name="Mueller R."/>
        </authorList>
    </citation>
    <scope>NUCLEOTIDE SEQUENCE [LARGE SCALE GENOMIC DNA]</scope>
    <source>
        <strain evidence="1 2">So ce26</strain>
    </source>
</reference>
<gene>
    <name evidence="1" type="ORF">SOCE26_037250</name>
</gene>
<accession>A0A2L0ESN5</accession>
<dbReference type="Proteomes" id="UP000238348">
    <property type="component" value="Chromosome"/>
</dbReference>
<evidence type="ECO:0000313" key="2">
    <source>
        <dbReference type="Proteomes" id="UP000238348"/>
    </source>
</evidence>
<protein>
    <submittedName>
        <fullName evidence="1">Uncharacterized protein</fullName>
    </submittedName>
</protein>
<dbReference type="EMBL" id="CP012673">
    <property type="protein sequence ID" value="AUX42295.1"/>
    <property type="molecule type" value="Genomic_DNA"/>
</dbReference>
<sequence>MEAQARWRRCFPSGARTSISWTTFARTGKPGDAEKGWPLWSDPAAPGRAHRFTKIAGGTETVDVAVTHGCEYWIQNPLPYGGGPPVP</sequence>
<organism evidence="1 2">
    <name type="scientific">Sorangium cellulosum</name>
    <name type="common">Polyangium cellulosum</name>
    <dbReference type="NCBI Taxonomy" id="56"/>
    <lineage>
        <taxon>Bacteria</taxon>
        <taxon>Pseudomonadati</taxon>
        <taxon>Myxococcota</taxon>
        <taxon>Polyangia</taxon>
        <taxon>Polyangiales</taxon>
        <taxon>Polyangiaceae</taxon>
        <taxon>Sorangium</taxon>
    </lineage>
</organism>
<name>A0A2L0ESN5_SORCE</name>
<dbReference type="AlphaFoldDB" id="A0A2L0ESN5"/>
<evidence type="ECO:0000313" key="1">
    <source>
        <dbReference type="EMBL" id="AUX42295.1"/>
    </source>
</evidence>